<comment type="catalytic activity">
    <reaction evidence="10">
        <text>8-oxo-dGTP + H2O = 8-oxo-dGMP + diphosphate + H(+)</text>
        <dbReference type="Rhea" id="RHEA:31575"/>
        <dbReference type="ChEBI" id="CHEBI:15377"/>
        <dbReference type="ChEBI" id="CHEBI:15378"/>
        <dbReference type="ChEBI" id="CHEBI:33019"/>
        <dbReference type="ChEBI" id="CHEBI:63224"/>
        <dbReference type="ChEBI" id="CHEBI:77896"/>
        <dbReference type="EC" id="3.6.1.55"/>
    </reaction>
</comment>
<dbReference type="GO" id="GO:0006281">
    <property type="term" value="P:DNA repair"/>
    <property type="evidence" value="ECO:0007669"/>
    <property type="project" value="UniProtKB-KW"/>
</dbReference>
<evidence type="ECO:0000256" key="15">
    <source>
        <dbReference type="ARBA" id="ARBA00041979"/>
    </source>
</evidence>
<dbReference type="AlphaFoldDB" id="A0AAU9EYV4"/>
<evidence type="ECO:0000256" key="13">
    <source>
        <dbReference type="ARBA" id="ARBA00040794"/>
    </source>
</evidence>
<keyword evidence="7" id="KW-0378">Hydrolase</keyword>
<dbReference type="GO" id="GO:0044715">
    <property type="term" value="F:8-oxo-dGDP phosphatase activity"/>
    <property type="evidence" value="ECO:0007669"/>
    <property type="project" value="TreeGrafter"/>
</dbReference>
<evidence type="ECO:0000256" key="14">
    <source>
        <dbReference type="ARBA" id="ARBA00041592"/>
    </source>
</evidence>
<sequence length="142" mass="15292">MTGLQSEPAFLEVACAVIVRQGKLLLAQRASNGLWELPGGKAEPGESLPECLTRELQEELAVTVKVGPLMLTQEGLTPEGLPLRLHAFACRLNGQSPQALEHRALIWLAGDEAAKLSLCSTDRALLERLKSTGDLDNSAHGW</sequence>
<keyword evidence="5" id="KW-0479">Metal-binding</keyword>
<keyword evidence="8" id="KW-0460">Magnesium</keyword>
<dbReference type="InterPro" id="IPR000086">
    <property type="entry name" value="NUDIX_hydrolase_dom"/>
</dbReference>
<dbReference type="Gene3D" id="3.90.79.10">
    <property type="entry name" value="Nucleoside Triphosphate Pyrophosphohydrolase"/>
    <property type="match status" value="1"/>
</dbReference>
<reference evidence="19" key="1">
    <citation type="journal article" date="2023" name="Arch. Microbiol.">
        <title>Desulfoferula mesophilus gen. nov. sp. nov., a mesophilic sulfate-reducing bacterium isolated from a brackish lake sediment.</title>
        <authorList>
            <person name="Watanabe T."/>
            <person name="Yabe T."/>
            <person name="Tsuji J.M."/>
            <person name="Fukui M."/>
        </authorList>
    </citation>
    <scope>NUCLEOTIDE SEQUENCE [LARGE SCALE GENOMIC DNA]</scope>
    <source>
        <strain evidence="19">12FAK</strain>
    </source>
</reference>
<evidence type="ECO:0000256" key="10">
    <source>
        <dbReference type="ARBA" id="ARBA00035861"/>
    </source>
</evidence>
<feature type="domain" description="Nudix hydrolase" evidence="17">
    <location>
        <begin position="8"/>
        <end position="131"/>
    </location>
</feature>
<dbReference type="InterPro" id="IPR047127">
    <property type="entry name" value="MutT-like"/>
</dbReference>
<evidence type="ECO:0000256" key="5">
    <source>
        <dbReference type="ARBA" id="ARBA00022723"/>
    </source>
</evidence>
<evidence type="ECO:0000256" key="9">
    <source>
        <dbReference type="ARBA" id="ARBA00023204"/>
    </source>
</evidence>
<dbReference type="GO" id="GO:0006260">
    <property type="term" value="P:DNA replication"/>
    <property type="evidence" value="ECO:0007669"/>
    <property type="project" value="UniProtKB-KW"/>
</dbReference>
<evidence type="ECO:0000256" key="8">
    <source>
        <dbReference type="ARBA" id="ARBA00022842"/>
    </source>
</evidence>
<dbReference type="RefSeq" id="WP_338606535.1">
    <property type="nucleotide sequence ID" value="NZ_AP028679.1"/>
</dbReference>
<evidence type="ECO:0000256" key="11">
    <source>
        <dbReference type="ARBA" id="ARBA00036904"/>
    </source>
</evidence>
<organism evidence="18 19">
    <name type="scientific">Desulfoferula mesophila</name>
    <dbReference type="NCBI Taxonomy" id="3058419"/>
    <lineage>
        <taxon>Bacteria</taxon>
        <taxon>Pseudomonadati</taxon>
        <taxon>Thermodesulfobacteriota</taxon>
        <taxon>Desulfarculia</taxon>
        <taxon>Desulfarculales</taxon>
        <taxon>Desulfarculaceae</taxon>
        <taxon>Desulfoferula</taxon>
    </lineage>
</organism>
<keyword evidence="9" id="KW-0234">DNA repair</keyword>
<dbReference type="GO" id="GO:0046872">
    <property type="term" value="F:metal ion binding"/>
    <property type="evidence" value="ECO:0007669"/>
    <property type="project" value="UniProtKB-KW"/>
</dbReference>
<evidence type="ECO:0000313" key="18">
    <source>
        <dbReference type="EMBL" id="BEQ14863.1"/>
    </source>
</evidence>
<dbReference type="SUPFAM" id="SSF55811">
    <property type="entry name" value="Nudix"/>
    <property type="match status" value="1"/>
</dbReference>
<comment type="cofactor">
    <cofactor evidence="1">
        <name>Mg(2+)</name>
        <dbReference type="ChEBI" id="CHEBI:18420"/>
    </cofactor>
</comment>
<evidence type="ECO:0000256" key="3">
    <source>
        <dbReference type="ARBA" id="ARBA00022457"/>
    </source>
</evidence>
<dbReference type="GO" id="GO:0008413">
    <property type="term" value="F:8-oxo-7,8-dihydroguanosine triphosphate pyrophosphatase activity"/>
    <property type="evidence" value="ECO:0007669"/>
    <property type="project" value="TreeGrafter"/>
</dbReference>
<comment type="similarity">
    <text evidence="2">Belongs to the Nudix hydrolase family.</text>
</comment>
<dbReference type="KEGG" id="dmp:FAK_19290"/>
<keyword evidence="3" id="KW-0515">Mutator protein</keyword>
<dbReference type="InterPro" id="IPR020476">
    <property type="entry name" value="Nudix_hydrolase"/>
</dbReference>
<evidence type="ECO:0000256" key="7">
    <source>
        <dbReference type="ARBA" id="ARBA00022801"/>
    </source>
</evidence>
<dbReference type="GO" id="GO:0044716">
    <property type="term" value="F:8-oxo-GDP phosphatase activity"/>
    <property type="evidence" value="ECO:0007669"/>
    <property type="project" value="TreeGrafter"/>
</dbReference>
<dbReference type="Proteomes" id="UP001366166">
    <property type="component" value="Chromosome"/>
</dbReference>
<keyword evidence="6" id="KW-0227">DNA damage</keyword>
<evidence type="ECO:0000313" key="19">
    <source>
        <dbReference type="Proteomes" id="UP001366166"/>
    </source>
</evidence>
<proteinExistence type="inferred from homology"/>
<dbReference type="PROSITE" id="PS51462">
    <property type="entry name" value="NUDIX"/>
    <property type="match status" value="1"/>
</dbReference>
<accession>A0AAU9EYV4</accession>
<protein>
    <recommendedName>
        <fullName evidence="13">8-oxo-dGTP diphosphatase</fullName>
        <ecNumber evidence="12">3.6.1.55</ecNumber>
    </recommendedName>
    <alternativeName>
        <fullName evidence="16">7,8-dihydro-8-oxoguanine-triphosphatase</fullName>
    </alternativeName>
    <alternativeName>
        <fullName evidence="15">Mutator protein MutT</fullName>
    </alternativeName>
    <alternativeName>
        <fullName evidence="14">dGTP pyrophosphohydrolase</fullName>
    </alternativeName>
</protein>
<evidence type="ECO:0000256" key="16">
    <source>
        <dbReference type="ARBA" id="ARBA00042798"/>
    </source>
</evidence>
<keyword evidence="19" id="KW-1185">Reference proteome</keyword>
<evidence type="ECO:0000256" key="2">
    <source>
        <dbReference type="ARBA" id="ARBA00005582"/>
    </source>
</evidence>
<keyword evidence="4" id="KW-0235">DNA replication</keyword>
<evidence type="ECO:0000256" key="1">
    <source>
        <dbReference type="ARBA" id="ARBA00001946"/>
    </source>
</evidence>
<comment type="catalytic activity">
    <reaction evidence="11">
        <text>8-oxo-GTP + H2O = 8-oxo-GMP + diphosphate + H(+)</text>
        <dbReference type="Rhea" id="RHEA:67616"/>
        <dbReference type="ChEBI" id="CHEBI:15377"/>
        <dbReference type="ChEBI" id="CHEBI:15378"/>
        <dbReference type="ChEBI" id="CHEBI:33019"/>
        <dbReference type="ChEBI" id="CHEBI:143553"/>
        <dbReference type="ChEBI" id="CHEBI:145694"/>
    </reaction>
</comment>
<dbReference type="EC" id="3.6.1.55" evidence="12"/>
<dbReference type="GO" id="GO:0035539">
    <property type="term" value="F:8-oxo-7,8-dihydrodeoxyguanosine triphosphate pyrophosphatase activity"/>
    <property type="evidence" value="ECO:0007669"/>
    <property type="project" value="UniProtKB-EC"/>
</dbReference>
<evidence type="ECO:0000259" key="17">
    <source>
        <dbReference type="PROSITE" id="PS51462"/>
    </source>
</evidence>
<evidence type="ECO:0000256" key="12">
    <source>
        <dbReference type="ARBA" id="ARBA00038905"/>
    </source>
</evidence>
<dbReference type="InterPro" id="IPR015797">
    <property type="entry name" value="NUDIX_hydrolase-like_dom_sf"/>
</dbReference>
<dbReference type="PANTHER" id="PTHR47707">
    <property type="entry name" value="8-OXO-DGTP DIPHOSPHATASE"/>
    <property type="match status" value="1"/>
</dbReference>
<dbReference type="PRINTS" id="PR00502">
    <property type="entry name" value="NUDIXFAMILY"/>
</dbReference>
<evidence type="ECO:0000256" key="6">
    <source>
        <dbReference type="ARBA" id="ARBA00022763"/>
    </source>
</evidence>
<name>A0AAU9EYV4_9BACT</name>
<dbReference type="CDD" id="cd03425">
    <property type="entry name" value="NUDIX_MutT_NudA_like"/>
    <property type="match status" value="1"/>
</dbReference>
<dbReference type="Pfam" id="PF00293">
    <property type="entry name" value="NUDIX"/>
    <property type="match status" value="1"/>
</dbReference>
<gene>
    <name evidence="18" type="primary">nudG</name>
    <name evidence="18" type="ORF">FAK_19290</name>
</gene>
<evidence type="ECO:0000256" key="4">
    <source>
        <dbReference type="ARBA" id="ARBA00022705"/>
    </source>
</evidence>
<dbReference type="PANTHER" id="PTHR47707:SF1">
    <property type="entry name" value="NUDIX HYDROLASE FAMILY PROTEIN"/>
    <property type="match status" value="1"/>
</dbReference>
<dbReference type="EMBL" id="AP028679">
    <property type="protein sequence ID" value="BEQ14863.1"/>
    <property type="molecule type" value="Genomic_DNA"/>
</dbReference>